<protein>
    <submittedName>
        <fullName evidence="1">Uncharacterized protein</fullName>
    </submittedName>
</protein>
<dbReference type="AlphaFoldDB" id="X1TJP3"/>
<dbReference type="EMBL" id="BARW01016483">
    <property type="protein sequence ID" value="GAI91576.1"/>
    <property type="molecule type" value="Genomic_DNA"/>
</dbReference>
<proteinExistence type="predicted"/>
<evidence type="ECO:0000313" key="1">
    <source>
        <dbReference type="EMBL" id="GAI91576.1"/>
    </source>
</evidence>
<accession>X1TJP3</accession>
<gene>
    <name evidence="1" type="ORF">S12H4_28697</name>
</gene>
<organism evidence="1">
    <name type="scientific">marine sediment metagenome</name>
    <dbReference type="NCBI Taxonomy" id="412755"/>
    <lineage>
        <taxon>unclassified sequences</taxon>
        <taxon>metagenomes</taxon>
        <taxon>ecological metagenomes</taxon>
    </lineage>
</organism>
<name>X1TJP3_9ZZZZ</name>
<reference evidence="1" key="1">
    <citation type="journal article" date="2014" name="Front. Microbiol.">
        <title>High frequency of phylogenetically diverse reductive dehalogenase-homologous genes in deep subseafloor sedimentary metagenomes.</title>
        <authorList>
            <person name="Kawai M."/>
            <person name="Futagami T."/>
            <person name="Toyoda A."/>
            <person name="Takaki Y."/>
            <person name="Nishi S."/>
            <person name="Hori S."/>
            <person name="Arai W."/>
            <person name="Tsubouchi T."/>
            <person name="Morono Y."/>
            <person name="Uchiyama I."/>
            <person name="Ito T."/>
            <person name="Fujiyama A."/>
            <person name="Inagaki F."/>
            <person name="Takami H."/>
        </authorList>
    </citation>
    <scope>NUCLEOTIDE SEQUENCE</scope>
    <source>
        <strain evidence="1">Expedition CK06-06</strain>
    </source>
</reference>
<feature type="non-terminal residue" evidence="1">
    <location>
        <position position="1"/>
    </location>
</feature>
<comment type="caution">
    <text evidence="1">The sequence shown here is derived from an EMBL/GenBank/DDBJ whole genome shotgun (WGS) entry which is preliminary data.</text>
</comment>
<sequence length="93" mass="10578">PAQAELACWISEHYLSLLFEAVALMLPPGFERKPVTFIGSPIISHELDTSSLTQEQREILELIYRQGKVRLRQLEKTLGKKKAQAAYGFNYSL</sequence>